<dbReference type="EMBL" id="JAJEPX010000001">
    <property type="protein sequence ID" value="MCC2175719.1"/>
    <property type="molecule type" value="Genomic_DNA"/>
</dbReference>
<evidence type="ECO:0000256" key="1">
    <source>
        <dbReference type="ARBA" id="ARBA00022737"/>
    </source>
</evidence>
<dbReference type="Proteomes" id="UP001298753">
    <property type="component" value="Unassembled WGS sequence"/>
</dbReference>
<dbReference type="GeneID" id="98661174"/>
<evidence type="ECO:0000259" key="3">
    <source>
        <dbReference type="PROSITE" id="PS51272"/>
    </source>
</evidence>
<feature type="signal peptide" evidence="2">
    <location>
        <begin position="1"/>
        <end position="24"/>
    </location>
</feature>
<dbReference type="PROSITE" id="PS51272">
    <property type="entry name" value="SLH"/>
    <property type="match status" value="1"/>
</dbReference>
<gene>
    <name evidence="4" type="ORF">LKD22_01010</name>
</gene>
<feature type="chain" id="PRO_5043969265" evidence="2">
    <location>
        <begin position="25"/>
        <end position="417"/>
    </location>
</feature>
<evidence type="ECO:0000256" key="2">
    <source>
        <dbReference type="SAM" id="SignalP"/>
    </source>
</evidence>
<dbReference type="RefSeq" id="WP_227599966.1">
    <property type="nucleotide sequence ID" value="NZ_JAJEPX010000001.1"/>
</dbReference>
<evidence type="ECO:0000313" key="5">
    <source>
        <dbReference type="Proteomes" id="UP001298753"/>
    </source>
</evidence>
<keyword evidence="1" id="KW-0677">Repeat</keyword>
<reference evidence="4 5" key="1">
    <citation type="submission" date="2021-10" db="EMBL/GenBank/DDBJ databases">
        <title>Anaerobic single-cell dispensing facilitates the cultivation of human gut bacteria.</title>
        <authorList>
            <person name="Afrizal A."/>
        </authorList>
    </citation>
    <scope>NUCLEOTIDE SEQUENCE [LARGE SCALE GENOMIC DNA]</scope>
    <source>
        <strain evidence="4 5">CLA-AA-H270</strain>
    </source>
</reference>
<accession>A0AAW4VS28</accession>
<dbReference type="Pfam" id="PF00395">
    <property type="entry name" value="SLH"/>
    <property type="match status" value="1"/>
</dbReference>
<keyword evidence="5" id="KW-1185">Reference proteome</keyword>
<organism evidence="4 5">
    <name type="scientific">Agathobaculum butyriciproducens</name>
    <dbReference type="NCBI Taxonomy" id="1628085"/>
    <lineage>
        <taxon>Bacteria</taxon>
        <taxon>Bacillati</taxon>
        <taxon>Bacillota</taxon>
        <taxon>Clostridia</taxon>
        <taxon>Eubacteriales</taxon>
        <taxon>Butyricicoccaceae</taxon>
        <taxon>Agathobaculum</taxon>
    </lineage>
</organism>
<dbReference type="AlphaFoldDB" id="A0AAW4VS28"/>
<keyword evidence="2" id="KW-0732">Signal</keyword>
<proteinExistence type="predicted"/>
<sequence>MNKWLRAVCVGAATAAMLTASAFAANYTNCADSLHEMGLFQGTQNGYDLDRTPTRAEAAVMLVRLLGKEDEAKALTYTAPFTDLKGWEKPYVQYLYSNGLANGTNRTTFNPTGKCTAQMYAVFLLRALGYSDTADFSYANAIETAREQGIYDTGIINVQNFLRDDAAAASYTVLSVSPKNSEGTLLDQLVSENAITEADAKRYQSLFSSYAQYREATAGMDALLHYSVNSEFASPAAVTHDGRTVMQVQTSETTVFDREKNELLTDRKMTLSAPNTSNKQLLTQSYLSDGALYHKLNGSWSAELVTAAEQEGLAAMYGRVPLVCVDSLSQRAGSWTIICADTPNAYTELLWSVESAMGDLDEAVRLQPTTVTQSVSGGTIRRQSVSAAFTLDGMTAEPVIISTLDKTGADAVLNAPK</sequence>
<comment type="caution">
    <text evidence="4">The sequence shown here is derived from an EMBL/GenBank/DDBJ whole genome shotgun (WGS) entry which is preliminary data.</text>
</comment>
<name>A0AAW4VS28_9FIRM</name>
<evidence type="ECO:0000313" key="4">
    <source>
        <dbReference type="EMBL" id="MCC2175719.1"/>
    </source>
</evidence>
<dbReference type="InterPro" id="IPR001119">
    <property type="entry name" value="SLH_dom"/>
</dbReference>
<protein>
    <submittedName>
        <fullName evidence="4">S-layer homology domain-containing protein</fullName>
    </submittedName>
</protein>
<feature type="domain" description="SLH" evidence="3">
    <location>
        <begin position="75"/>
        <end position="138"/>
    </location>
</feature>